<feature type="signal peptide" evidence="1">
    <location>
        <begin position="1"/>
        <end position="32"/>
    </location>
</feature>
<dbReference type="PANTHER" id="PTHR10857">
    <property type="entry name" value="COPINE"/>
    <property type="match status" value="1"/>
</dbReference>
<evidence type="ECO:0000256" key="1">
    <source>
        <dbReference type="SAM" id="SignalP"/>
    </source>
</evidence>
<gene>
    <name evidence="3" type="ORF">PANDA_007255</name>
</gene>
<feature type="chain" id="PRO_5003030901" description="Copine C-terminal domain-containing protein" evidence="1">
    <location>
        <begin position="33"/>
        <end position="310"/>
    </location>
</feature>
<dbReference type="AlphaFoldDB" id="D2HA49"/>
<protein>
    <recommendedName>
        <fullName evidence="2">Copine C-terminal domain-containing protein</fullName>
    </recommendedName>
</protein>
<proteinExistence type="predicted"/>
<dbReference type="Pfam" id="PF07002">
    <property type="entry name" value="Copine"/>
    <property type="match status" value="1"/>
</dbReference>
<dbReference type="GO" id="GO:0071277">
    <property type="term" value="P:cellular response to calcium ion"/>
    <property type="evidence" value="ECO:0007669"/>
    <property type="project" value="TreeGrafter"/>
</dbReference>
<dbReference type="GO" id="GO:0005886">
    <property type="term" value="C:plasma membrane"/>
    <property type="evidence" value="ECO:0007669"/>
    <property type="project" value="TreeGrafter"/>
</dbReference>
<sequence length="310" mass="32669">MRHWLALGGGRSFTHLLPHLLHLRLQNLRAAALCPCECAFPGAVTVKCTGDNALCLFGSGDEDTMYCQGCCYQSVCPLGCAVEGNFSQKLPEDKDHCSSVFQAPAGFLKGLGRNTVFIPRLCDGHRQSNFTVAAKFTGSSGDPSSPESLIYLSPTGVNEYLTALWGVGSVIQDYDSDKLLPAFGFEAQVSHEFALIFNPSNPCCSGIQGTVDAYRQALPQVRLYAPTNSAPIINHVAVLAPQAAHQGSASQHLVLLLPPDGAVTGVEAARAAVVCPSHLRTSVILAGVGGAGLEAVEQLRADGGVWAHTP</sequence>
<dbReference type="GO" id="GO:0005544">
    <property type="term" value="F:calcium-dependent phospholipid binding"/>
    <property type="evidence" value="ECO:0007669"/>
    <property type="project" value="InterPro"/>
</dbReference>
<dbReference type="InParanoid" id="D2HA49"/>
<dbReference type="GO" id="GO:0043122">
    <property type="term" value="P:regulation of canonical NF-kappaB signal transduction"/>
    <property type="evidence" value="ECO:0007669"/>
    <property type="project" value="TreeGrafter"/>
</dbReference>
<name>D2HA49_AILME</name>
<dbReference type="InterPro" id="IPR045052">
    <property type="entry name" value="Copine"/>
</dbReference>
<dbReference type="PANTHER" id="PTHR10857:SF2">
    <property type="entry name" value="COPINE-1"/>
    <property type="match status" value="1"/>
</dbReference>
<keyword evidence="1" id="KW-0732">Signal</keyword>
<reference evidence="3" key="1">
    <citation type="journal article" date="2010" name="Nature">
        <title>The sequence and de novo assembly of the giant panda genome.</title>
        <authorList>
            <person name="Li R."/>
            <person name="Fan W."/>
            <person name="Tian G."/>
            <person name="Zhu H."/>
            <person name="He L."/>
            <person name="Cai J."/>
            <person name="Huang Q."/>
            <person name="Cai Q."/>
            <person name="Li B."/>
            <person name="Bai Y."/>
            <person name="Zhang Z."/>
            <person name="Zhang Y."/>
            <person name="Wang W."/>
            <person name="Li J."/>
            <person name="Wei F."/>
            <person name="Li H."/>
            <person name="Jian M."/>
            <person name="Li J."/>
            <person name="Zhang Z."/>
            <person name="Nielsen R."/>
            <person name="Li D."/>
            <person name="Gu W."/>
            <person name="Yang Z."/>
            <person name="Xuan Z."/>
            <person name="Ryder O.A."/>
            <person name="Leung F.C."/>
            <person name="Zhou Y."/>
            <person name="Cao J."/>
            <person name="Sun X."/>
            <person name="Fu Y."/>
            <person name="Fang X."/>
            <person name="Guo X."/>
            <person name="Wang B."/>
            <person name="Hou R."/>
            <person name="Shen F."/>
            <person name="Mu B."/>
            <person name="Ni P."/>
            <person name="Lin R."/>
            <person name="Qian W."/>
            <person name="Wang G."/>
            <person name="Yu C."/>
            <person name="Nie W."/>
            <person name="Wang J."/>
            <person name="Wu Z."/>
            <person name="Liang H."/>
            <person name="Min J."/>
            <person name="Wu Q."/>
            <person name="Cheng S."/>
            <person name="Ruan J."/>
            <person name="Wang M."/>
            <person name="Shi Z."/>
            <person name="Wen M."/>
            <person name="Liu B."/>
            <person name="Ren X."/>
            <person name="Zheng H."/>
            <person name="Dong D."/>
            <person name="Cook K."/>
            <person name="Shan G."/>
            <person name="Zhang H."/>
            <person name="Kosiol C."/>
            <person name="Xie X."/>
            <person name="Lu Z."/>
            <person name="Zheng H."/>
            <person name="Li Y."/>
            <person name="Steiner C.C."/>
            <person name="Lam T.T."/>
            <person name="Lin S."/>
            <person name="Zhang Q."/>
            <person name="Li G."/>
            <person name="Tian J."/>
            <person name="Gong T."/>
            <person name="Liu H."/>
            <person name="Zhang D."/>
            <person name="Fang L."/>
            <person name="Ye C."/>
            <person name="Zhang J."/>
            <person name="Hu W."/>
            <person name="Xu A."/>
            <person name="Ren Y."/>
            <person name="Zhang G."/>
            <person name="Bruford M.W."/>
            <person name="Li Q."/>
            <person name="Ma L."/>
            <person name="Guo Y."/>
            <person name="An N."/>
            <person name="Hu Y."/>
            <person name="Zheng Y."/>
            <person name="Shi Y."/>
            <person name="Li Z."/>
            <person name="Liu Q."/>
            <person name="Chen Y."/>
            <person name="Zhao J."/>
            <person name="Qu N."/>
            <person name="Zhao S."/>
            <person name="Tian F."/>
            <person name="Wang X."/>
            <person name="Wang H."/>
            <person name="Xu L."/>
            <person name="Liu X."/>
            <person name="Vinar T."/>
            <person name="Wang Y."/>
            <person name="Lam T.W."/>
            <person name="Yiu S.M."/>
            <person name="Liu S."/>
            <person name="Zhang H."/>
            <person name="Li D."/>
            <person name="Huang Y."/>
            <person name="Wang X."/>
            <person name="Yang G."/>
            <person name="Jiang Z."/>
            <person name="Wang J."/>
            <person name="Qin N."/>
            <person name="Li L."/>
            <person name="Li J."/>
            <person name="Bolund L."/>
            <person name="Kristiansen K."/>
            <person name="Wong G.K."/>
            <person name="Olson M."/>
            <person name="Zhang X."/>
            <person name="Li S."/>
            <person name="Yang H."/>
            <person name="Wang J."/>
            <person name="Wang J."/>
        </authorList>
    </citation>
    <scope>NUCLEOTIDE SEQUENCE [LARGE SCALE GENOMIC DNA]</scope>
</reference>
<dbReference type="InterPro" id="IPR010734">
    <property type="entry name" value="Copine_C"/>
</dbReference>
<organism evidence="3">
    <name type="scientific">Ailuropoda melanoleuca</name>
    <name type="common">Giant panda</name>
    <dbReference type="NCBI Taxonomy" id="9646"/>
    <lineage>
        <taxon>Eukaryota</taxon>
        <taxon>Metazoa</taxon>
        <taxon>Chordata</taxon>
        <taxon>Craniata</taxon>
        <taxon>Vertebrata</taxon>
        <taxon>Euteleostomi</taxon>
        <taxon>Mammalia</taxon>
        <taxon>Eutheria</taxon>
        <taxon>Laurasiatheria</taxon>
        <taxon>Carnivora</taxon>
        <taxon>Caniformia</taxon>
        <taxon>Ursidae</taxon>
        <taxon>Ailuropoda</taxon>
    </lineage>
</organism>
<evidence type="ECO:0000313" key="3">
    <source>
        <dbReference type="EMBL" id="EFB12951.1"/>
    </source>
</evidence>
<evidence type="ECO:0000259" key="2">
    <source>
        <dbReference type="Pfam" id="PF07002"/>
    </source>
</evidence>
<dbReference type="EMBL" id="GL192619">
    <property type="protein sequence ID" value="EFB12951.1"/>
    <property type="molecule type" value="Genomic_DNA"/>
</dbReference>
<accession>D2HA49</accession>
<feature type="domain" description="Copine C-terminal" evidence="2">
    <location>
        <begin position="148"/>
        <end position="302"/>
    </location>
</feature>
<dbReference type="GO" id="GO:1903265">
    <property type="term" value="P:positive regulation of tumor necrosis factor-mediated signaling pathway"/>
    <property type="evidence" value="ECO:0007669"/>
    <property type="project" value="TreeGrafter"/>
</dbReference>